<gene>
    <name evidence="14" type="ORF">FPANT_8773</name>
</gene>
<dbReference type="AlphaFoldDB" id="A0A8H5KZ71"/>
<evidence type="ECO:0000256" key="2">
    <source>
        <dbReference type="ARBA" id="ARBA00004370"/>
    </source>
</evidence>
<keyword evidence="15" id="KW-1185">Reference proteome</keyword>
<evidence type="ECO:0000256" key="9">
    <source>
        <dbReference type="ARBA" id="ARBA00023004"/>
    </source>
</evidence>
<keyword evidence="4 12" id="KW-0349">Heme</keyword>
<comment type="similarity">
    <text evidence="3">Belongs to the cytochrome P450 family.</text>
</comment>
<evidence type="ECO:0000256" key="1">
    <source>
        <dbReference type="ARBA" id="ARBA00001971"/>
    </source>
</evidence>
<keyword evidence="9 12" id="KW-0408">Iron</keyword>
<comment type="cofactor">
    <cofactor evidence="1 12">
        <name>heme</name>
        <dbReference type="ChEBI" id="CHEBI:30413"/>
    </cofactor>
</comment>
<keyword evidence="7 13" id="KW-1133">Transmembrane helix</keyword>
<keyword evidence="10 14" id="KW-0503">Monooxygenase</keyword>
<dbReference type="InterPro" id="IPR002401">
    <property type="entry name" value="Cyt_P450_E_grp-I"/>
</dbReference>
<protein>
    <submittedName>
        <fullName evidence="14">Cytochrome P450 monooxygenase</fullName>
    </submittedName>
</protein>
<dbReference type="PANTHER" id="PTHR24305:SF112">
    <property type="entry name" value="L-ORNITHINE-N5-MONOOXYGENASE (EUROFUNG)"/>
    <property type="match status" value="1"/>
</dbReference>
<feature type="transmembrane region" description="Helical" evidence="13">
    <location>
        <begin position="57"/>
        <end position="77"/>
    </location>
</feature>
<organism evidence="14 15">
    <name type="scientific">Fusarium pseudoanthophilum</name>
    <dbReference type="NCBI Taxonomy" id="48495"/>
    <lineage>
        <taxon>Eukaryota</taxon>
        <taxon>Fungi</taxon>
        <taxon>Dikarya</taxon>
        <taxon>Ascomycota</taxon>
        <taxon>Pezizomycotina</taxon>
        <taxon>Sordariomycetes</taxon>
        <taxon>Hypocreomycetidae</taxon>
        <taxon>Hypocreales</taxon>
        <taxon>Nectriaceae</taxon>
        <taxon>Fusarium</taxon>
        <taxon>Fusarium fujikuroi species complex</taxon>
    </lineage>
</organism>
<evidence type="ECO:0000256" key="8">
    <source>
        <dbReference type="ARBA" id="ARBA00023002"/>
    </source>
</evidence>
<dbReference type="GO" id="GO:0016020">
    <property type="term" value="C:membrane"/>
    <property type="evidence" value="ECO:0007669"/>
    <property type="project" value="UniProtKB-SubCell"/>
</dbReference>
<evidence type="ECO:0000256" key="12">
    <source>
        <dbReference type="PIRSR" id="PIRSR602401-1"/>
    </source>
</evidence>
<feature type="transmembrane region" description="Helical" evidence="13">
    <location>
        <begin position="89"/>
        <end position="113"/>
    </location>
</feature>
<evidence type="ECO:0000256" key="3">
    <source>
        <dbReference type="ARBA" id="ARBA00010617"/>
    </source>
</evidence>
<keyword evidence="11 13" id="KW-0472">Membrane</keyword>
<dbReference type="GO" id="GO:0005506">
    <property type="term" value="F:iron ion binding"/>
    <property type="evidence" value="ECO:0007669"/>
    <property type="project" value="InterPro"/>
</dbReference>
<proteinExistence type="inferred from homology"/>
<comment type="subcellular location">
    <subcellularLocation>
        <location evidence="2">Membrane</location>
    </subcellularLocation>
</comment>
<dbReference type="PRINTS" id="PR00385">
    <property type="entry name" value="P450"/>
</dbReference>
<evidence type="ECO:0000256" key="13">
    <source>
        <dbReference type="SAM" id="Phobius"/>
    </source>
</evidence>
<dbReference type="PANTHER" id="PTHR24305">
    <property type="entry name" value="CYTOCHROME P450"/>
    <property type="match status" value="1"/>
</dbReference>
<keyword evidence="8" id="KW-0560">Oxidoreductase</keyword>
<evidence type="ECO:0000256" key="7">
    <source>
        <dbReference type="ARBA" id="ARBA00022989"/>
    </source>
</evidence>
<dbReference type="GO" id="GO:0020037">
    <property type="term" value="F:heme binding"/>
    <property type="evidence" value="ECO:0007669"/>
    <property type="project" value="InterPro"/>
</dbReference>
<keyword evidence="6 12" id="KW-0479">Metal-binding</keyword>
<evidence type="ECO:0000313" key="15">
    <source>
        <dbReference type="Proteomes" id="UP000544095"/>
    </source>
</evidence>
<dbReference type="SUPFAM" id="SSF48264">
    <property type="entry name" value="Cytochrome P450"/>
    <property type="match status" value="1"/>
</dbReference>
<feature type="binding site" description="axial binding residue" evidence="12">
    <location>
        <position position="501"/>
    </location>
    <ligand>
        <name>heme</name>
        <dbReference type="ChEBI" id="CHEBI:30413"/>
    </ligand>
    <ligandPart>
        <name>Fe</name>
        <dbReference type="ChEBI" id="CHEBI:18248"/>
    </ligandPart>
</feature>
<dbReference type="InterPro" id="IPR036396">
    <property type="entry name" value="Cyt_P450_sf"/>
</dbReference>
<sequence>MGVPRTTLSRTDAWSQTYKPTPMAALHAHPYPAYYCLSFVLGVLTHLFIFRRGEWNLYVFNILQAFAVLESILVYIVARTVEGGDSTLWTVTAISSCFTLSALMGLSISMLIYRGWFHRLGRFPGPFCARLSNLYITSHALKKFRLFEEVQQLHRKYGDIVRIDPRALQALHSNSSPCAKGPWYSIEHPIKALQMTRDKEEHAYRRKAWDMAFSSKARVAGYTTQLVEQIEASQGTPTDASLWFNFYSFDVMGDLAFGRSFEMLKNGTAHQFMELVHSNMLMAGSLSHLPWIFPLLKRIPVLNQKNLEFQGWLKQQVDWRQKNKPDLPDVFSWILSDYDALNKPTAQDTINLRGDAQLIAVAGSDTTASSLACLFFELAVNPEACLHLQRELDQYYAEHGSLDHSGLSKLKYLQACINESMRLYPAIPSGLQRMTQPEGLDVGSTHIPGDTIVTIPTYTFHRDERLFTHADKFIPERWTTKKELTKDPSLFVPFSIGQYSCVGKQLGLMEIRFVASQILLKFNIELAHQDVAKDFVAGLRDGFTLAMSSLYLVFTRRTT</sequence>
<evidence type="ECO:0000256" key="11">
    <source>
        <dbReference type="ARBA" id="ARBA00023136"/>
    </source>
</evidence>
<evidence type="ECO:0000256" key="6">
    <source>
        <dbReference type="ARBA" id="ARBA00022723"/>
    </source>
</evidence>
<dbReference type="InterPro" id="IPR050121">
    <property type="entry name" value="Cytochrome_P450_monoxygenase"/>
</dbReference>
<name>A0A8H5KZ71_9HYPO</name>
<reference evidence="14 15" key="1">
    <citation type="submission" date="2020-05" db="EMBL/GenBank/DDBJ databases">
        <title>Identification and distribution of gene clusters putatively required for synthesis of sphingolipid metabolism inhibitors in phylogenetically diverse species of the filamentous fungus Fusarium.</title>
        <authorList>
            <person name="Kim H.-S."/>
            <person name="Busman M."/>
            <person name="Brown D.W."/>
            <person name="Divon H."/>
            <person name="Uhlig S."/>
            <person name="Proctor R.H."/>
        </authorList>
    </citation>
    <scope>NUCLEOTIDE SEQUENCE [LARGE SCALE GENOMIC DNA]</scope>
    <source>
        <strain evidence="14 15">NRRL 25211</strain>
    </source>
</reference>
<dbReference type="CDD" id="cd11061">
    <property type="entry name" value="CYP67-like"/>
    <property type="match status" value="1"/>
</dbReference>
<keyword evidence="5 13" id="KW-0812">Transmembrane</keyword>
<evidence type="ECO:0000256" key="10">
    <source>
        <dbReference type="ARBA" id="ARBA00023033"/>
    </source>
</evidence>
<comment type="caution">
    <text evidence="14">The sequence shown here is derived from an EMBL/GenBank/DDBJ whole genome shotgun (WGS) entry which is preliminary data.</text>
</comment>
<dbReference type="Pfam" id="PF00067">
    <property type="entry name" value="p450"/>
    <property type="match status" value="1"/>
</dbReference>
<evidence type="ECO:0000256" key="5">
    <source>
        <dbReference type="ARBA" id="ARBA00022692"/>
    </source>
</evidence>
<dbReference type="InterPro" id="IPR001128">
    <property type="entry name" value="Cyt_P450"/>
</dbReference>
<accession>A0A8H5KZ71</accession>
<dbReference type="Proteomes" id="UP000544095">
    <property type="component" value="Unassembled WGS sequence"/>
</dbReference>
<dbReference type="Gene3D" id="1.10.630.10">
    <property type="entry name" value="Cytochrome P450"/>
    <property type="match status" value="1"/>
</dbReference>
<evidence type="ECO:0000256" key="4">
    <source>
        <dbReference type="ARBA" id="ARBA00022617"/>
    </source>
</evidence>
<dbReference type="GO" id="GO:0016705">
    <property type="term" value="F:oxidoreductase activity, acting on paired donors, with incorporation or reduction of molecular oxygen"/>
    <property type="evidence" value="ECO:0007669"/>
    <property type="project" value="InterPro"/>
</dbReference>
<dbReference type="GO" id="GO:0004497">
    <property type="term" value="F:monooxygenase activity"/>
    <property type="evidence" value="ECO:0007669"/>
    <property type="project" value="UniProtKB-KW"/>
</dbReference>
<feature type="transmembrane region" description="Helical" evidence="13">
    <location>
        <begin position="32"/>
        <end position="50"/>
    </location>
</feature>
<dbReference type="EMBL" id="JAAOAR010000455">
    <property type="protein sequence ID" value="KAF5581854.1"/>
    <property type="molecule type" value="Genomic_DNA"/>
</dbReference>
<dbReference type="PRINTS" id="PR00463">
    <property type="entry name" value="EP450I"/>
</dbReference>
<evidence type="ECO:0000313" key="14">
    <source>
        <dbReference type="EMBL" id="KAF5581854.1"/>
    </source>
</evidence>